<evidence type="ECO:0000256" key="5">
    <source>
        <dbReference type="RuleBase" id="RU003616"/>
    </source>
</evidence>
<dbReference type="SUPFAM" id="SSF49764">
    <property type="entry name" value="HSP20-like chaperones"/>
    <property type="match status" value="1"/>
</dbReference>
<dbReference type="GO" id="GO:0005737">
    <property type="term" value="C:cytoplasm"/>
    <property type="evidence" value="ECO:0007669"/>
    <property type="project" value="UniProtKB-SubCell"/>
</dbReference>
<evidence type="ECO:0000256" key="1">
    <source>
        <dbReference type="ARBA" id="ARBA00004496"/>
    </source>
</evidence>
<proteinExistence type="inferred from homology"/>
<evidence type="ECO:0000313" key="7">
    <source>
        <dbReference type="EMBL" id="GER34951.1"/>
    </source>
</evidence>
<gene>
    <name evidence="7" type="ORF">STAS_11196</name>
</gene>
<sequence>MALVPSFFTGRRTNIFDPFSLDLWDPLEGFTFPTAASSSSTTGRETSALAHTRVDWKETADAHVFKADLPGLKKEEVRVEVEEGGRVLAISGERTKEQEERADTWHRLERSTGKFLRRFRLPENARMDQVRATMENGVLTVVVPKEDGEKKPDVKAIDISG</sequence>
<dbReference type="PANTHER" id="PTHR11527">
    <property type="entry name" value="HEAT-SHOCK PROTEIN 20 FAMILY MEMBER"/>
    <property type="match status" value="1"/>
</dbReference>
<evidence type="ECO:0000256" key="3">
    <source>
        <dbReference type="ARBA" id="ARBA00023016"/>
    </source>
</evidence>
<dbReference type="Gene3D" id="2.60.40.790">
    <property type="match status" value="1"/>
</dbReference>
<organism evidence="7 8">
    <name type="scientific">Striga asiatica</name>
    <name type="common">Asiatic witchweed</name>
    <name type="synonym">Buchnera asiatica</name>
    <dbReference type="NCBI Taxonomy" id="4170"/>
    <lineage>
        <taxon>Eukaryota</taxon>
        <taxon>Viridiplantae</taxon>
        <taxon>Streptophyta</taxon>
        <taxon>Embryophyta</taxon>
        <taxon>Tracheophyta</taxon>
        <taxon>Spermatophyta</taxon>
        <taxon>Magnoliopsida</taxon>
        <taxon>eudicotyledons</taxon>
        <taxon>Gunneridae</taxon>
        <taxon>Pentapetalae</taxon>
        <taxon>asterids</taxon>
        <taxon>lamiids</taxon>
        <taxon>Lamiales</taxon>
        <taxon>Orobanchaceae</taxon>
        <taxon>Buchnereae</taxon>
        <taxon>Striga</taxon>
    </lineage>
</organism>
<protein>
    <submittedName>
        <fullName evidence="7">18.2 kDa class I heat shock protein</fullName>
    </submittedName>
</protein>
<comment type="similarity">
    <text evidence="4 5">Belongs to the small heat shock protein (HSP20) family.</text>
</comment>
<dbReference type="Pfam" id="PF00011">
    <property type="entry name" value="HSP20"/>
    <property type="match status" value="1"/>
</dbReference>
<accession>A0A5A7PQS9</accession>
<evidence type="ECO:0000259" key="6">
    <source>
        <dbReference type="PROSITE" id="PS01031"/>
    </source>
</evidence>
<evidence type="ECO:0000313" key="8">
    <source>
        <dbReference type="Proteomes" id="UP000325081"/>
    </source>
</evidence>
<dbReference type="PROSITE" id="PS01031">
    <property type="entry name" value="SHSP"/>
    <property type="match status" value="1"/>
</dbReference>
<dbReference type="InterPro" id="IPR008978">
    <property type="entry name" value="HSP20-like_chaperone"/>
</dbReference>
<keyword evidence="3 7" id="KW-0346">Stress response</keyword>
<feature type="domain" description="SHSP" evidence="6">
    <location>
        <begin position="45"/>
        <end position="160"/>
    </location>
</feature>
<dbReference type="CDD" id="cd06472">
    <property type="entry name" value="ACD_ScHsp26_like"/>
    <property type="match status" value="1"/>
</dbReference>
<comment type="caution">
    <text evidence="7">The sequence shown here is derived from an EMBL/GenBank/DDBJ whole genome shotgun (WGS) entry which is preliminary data.</text>
</comment>
<evidence type="ECO:0000256" key="4">
    <source>
        <dbReference type="PROSITE-ProRule" id="PRU00285"/>
    </source>
</evidence>
<evidence type="ECO:0000256" key="2">
    <source>
        <dbReference type="ARBA" id="ARBA00022490"/>
    </source>
</evidence>
<dbReference type="Proteomes" id="UP000325081">
    <property type="component" value="Unassembled WGS sequence"/>
</dbReference>
<dbReference type="InterPro" id="IPR031107">
    <property type="entry name" value="Small_HSP"/>
</dbReference>
<dbReference type="FunFam" id="2.60.40.790:FF:000009">
    <property type="entry name" value="17.6 kDa class I heat shock protein-like"/>
    <property type="match status" value="1"/>
</dbReference>
<keyword evidence="2" id="KW-0963">Cytoplasm</keyword>
<dbReference type="AlphaFoldDB" id="A0A5A7PQS9"/>
<dbReference type="InterPro" id="IPR002068">
    <property type="entry name" value="A-crystallin/Hsp20_dom"/>
</dbReference>
<reference evidence="8" key="1">
    <citation type="journal article" date="2019" name="Curr. Biol.">
        <title>Genome Sequence of Striga asiatica Provides Insight into the Evolution of Plant Parasitism.</title>
        <authorList>
            <person name="Yoshida S."/>
            <person name="Kim S."/>
            <person name="Wafula E.K."/>
            <person name="Tanskanen J."/>
            <person name="Kim Y.M."/>
            <person name="Honaas L."/>
            <person name="Yang Z."/>
            <person name="Spallek T."/>
            <person name="Conn C.E."/>
            <person name="Ichihashi Y."/>
            <person name="Cheong K."/>
            <person name="Cui S."/>
            <person name="Der J.P."/>
            <person name="Gundlach H."/>
            <person name="Jiao Y."/>
            <person name="Hori C."/>
            <person name="Ishida J.K."/>
            <person name="Kasahara H."/>
            <person name="Kiba T."/>
            <person name="Kim M.S."/>
            <person name="Koo N."/>
            <person name="Laohavisit A."/>
            <person name="Lee Y.H."/>
            <person name="Lumba S."/>
            <person name="McCourt P."/>
            <person name="Mortimer J.C."/>
            <person name="Mutuku J.M."/>
            <person name="Nomura T."/>
            <person name="Sasaki-Sekimoto Y."/>
            <person name="Seto Y."/>
            <person name="Wang Y."/>
            <person name="Wakatake T."/>
            <person name="Sakakibara H."/>
            <person name="Demura T."/>
            <person name="Yamaguchi S."/>
            <person name="Yoneyama K."/>
            <person name="Manabe R.I."/>
            <person name="Nelson D.C."/>
            <person name="Schulman A.H."/>
            <person name="Timko M.P."/>
            <person name="dePamphilis C.W."/>
            <person name="Choi D."/>
            <person name="Shirasu K."/>
        </authorList>
    </citation>
    <scope>NUCLEOTIDE SEQUENCE [LARGE SCALE GENOMIC DNA]</scope>
    <source>
        <strain evidence="8">cv. UVA1</strain>
    </source>
</reference>
<dbReference type="EMBL" id="BKCP01004960">
    <property type="protein sequence ID" value="GER34951.1"/>
    <property type="molecule type" value="Genomic_DNA"/>
</dbReference>
<keyword evidence="8" id="KW-1185">Reference proteome</keyword>
<name>A0A5A7PQS9_STRAF</name>
<comment type="subcellular location">
    <subcellularLocation>
        <location evidence="1">Cytoplasm</location>
    </subcellularLocation>
</comment>
<dbReference type="OrthoDB" id="5511210at2759"/>